<dbReference type="Pfam" id="PF00440">
    <property type="entry name" value="TetR_N"/>
    <property type="match status" value="1"/>
</dbReference>
<evidence type="ECO:0000256" key="2">
    <source>
        <dbReference type="PROSITE-ProRule" id="PRU00335"/>
    </source>
</evidence>
<dbReference type="EMBL" id="JBEYBR010000074">
    <property type="protein sequence ID" value="MEU2125040.1"/>
    <property type="molecule type" value="Genomic_DNA"/>
</dbReference>
<dbReference type="SUPFAM" id="SSF46689">
    <property type="entry name" value="Homeodomain-like"/>
    <property type="match status" value="1"/>
</dbReference>
<organism evidence="4 5">
    <name type="scientific">Nocardia niwae</name>
    <dbReference type="NCBI Taxonomy" id="626084"/>
    <lineage>
        <taxon>Bacteria</taxon>
        <taxon>Bacillati</taxon>
        <taxon>Actinomycetota</taxon>
        <taxon>Actinomycetes</taxon>
        <taxon>Mycobacteriales</taxon>
        <taxon>Nocardiaceae</taxon>
        <taxon>Nocardia</taxon>
    </lineage>
</organism>
<keyword evidence="1 2" id="KW-0238">DNA-binding</keyword>
<evidence type="ECO:0000313" key="4">
    <source>
        <dbReference type="EMBL" id="MEU2125040.1"/>
    </source>
</evidence>
<accession>A0ABV2XGL5</accession>
<dbReference type="Gene3D" id="1.10.357.10">
    <property type="entry name" value="Tetracycline Repressor, domain 2"/>
    <property type="match status" value="1"/>
</dbReference>
<dbReference type="Proteomes" id="UP001550535">
    <property type="component" value="Unassembled WGS sequence"/>
</dbReference>
<gene>
    <name evidence="4" type="ORF">ABZ507_24830</name>
</gene>
<keyword evidence="5" id="KW-1185">Reference proteome</keyword>
<name>A0ABV2XGL5_9NOCA</name>
<evidence type="ECO:0000313" key="5">
    <source>
        <dbReference type="Proteomes" id="UP001550535"/>
    </source>
</evidence>
<feature type="domain" description="HTH tetR-type" evidence="3">
    <location>
        <begin position="21"/>
        <end position="81"/>
    </location>
</feature>
<dbReference type="InterPro" id="IPR001647">
    <property type="entry name" value="HTH_TetR"/>
</dbReference>
<evidence type="ECO:0000259" key="3">
    <source>
        <dbReference type="PROSITE" id="PS50977"/>
    </source>
</evidence>
<comment type="caution">
    <text evidence="4">The sequence shown here is derived from an EMBL/GenBank/DDBJ whole genome shotgun (WGS) entry which is preliminary data.</text>
</comment>
<dbReference type="RefSeq" id="WP_357992810.1">
    <property type="nucleotide sequence ID" value="NZ_JBEYBR010000074.1"/>
</dbReference>
<sequence>MAEPEQATRVYGGETQQQRVQRRRAAIIEAAIAVAAEQGWRQLSIERICASAGLIRRYFYESFADIDAVTVAVIDTLADRLLTLVVRNDLSAPRAELIHTMVGQVVDYGLENPNHLRVLFGEMAATDAAAQRRRAAVGRIVQILATDGRAIHHADDPIIDLVASLLVNGSAATLLDWLDGTITMPRQKFIDGMAALWLQTTESAIARLSARADS</sequence>
<feature type="DNA-binding region" description="H-T-H motif" evidence="2">
    <location>
        <begin position="44"/>
        <end position="63"/>
    </location>
</feature>
<protein>
    <submittedName>
        <fullName evidence="4">TetR family transcriptional regulator</fullName>
    </submittedName>
</protein>
<dbReference type="InterPro" id="IPR009057">
    <property type="entry name" value="Homeodomain-like_sf"/>
</dbReference>
<evidence type="ECO:0000256" key="1">
    <source>
        <dbReference type="ARBA" id="ARBA00023125"/>
    </source>
</evidence>
<dbReference type="PROSITE" id="PS50977">
    <property type="entry name" value="HTH_TETR_2"/>
    <property type="match status" value="1"/>
</dbReference>
<reference evidence="4 5" key="1">
    <citation type="submission" date="2024-06" db="EMBL/GenBank/DDBJ databases">
        <title>The Natural Products Discovery Center: Release of the First 8490 Sequenced Strains for Exploring Actinobacteria Biosynthetic Diversity.</title>
        <authorList>
            <person name="Kalkreuter E."/>
            <person name="Kautsar S.A."/>
            <person name="Yang D."/>
            <person name="Bader C.D."/>
            <person name="Teijaro C.N."/>
            <person name="Fluegel L."/>
            <person name="Davis C.M."/>
            <person name="Simpson J.R."/>
            <person name="Lauterbach L."/>
            <person name="Steele A.D."/>
            <person name="Gui C."/>
            <person name="Meng S."/>
            <person name="Li G."/>
            <person name="Viehrig K."/>
            <person name="Ye F."/>
            <person name="Su P."/>
            <person name="Kiefer A.F."/>
            <person name="Nichols A."/>
            <person name="Cepeda A.J."/>
            <person name="Yan W."/>
            <person name="Fan B."/>
            <person name="Jiang Y."/>
            <person name="Adhikari A."/>
            <person name="Zheng C.-J."/>
            <person name="Schuster L."/>
            <person name="Cowan T.M."/>
            <person name="Smanski M.J."/>
            <person name="Chevrette M.G."/>
            <person name="De Carvalho L.P.S."/>
            <person name="Shen B."/>
        </authorList>
    </citation>
    <scope>NUCLEOTIDE SEQUENCE [LARGE SCALE GENOMIC DNA]</scope>
    <source>
        <strain evidence="4 5">NPDC019434</strain>
    </source>
</reference>
<proteinExistence type="predicted"/>